<dbReference type="RefSeq" id="WP_208098021.1">
    <property type="nucleotide sequence ID" value="NZ_JAGDYM010000011.1"/>
</dbReference>
<dbReference type="EMBL" id="JAGDYM010000011">
    <property type="protein sequence ID" value="MBO1902252.1"/>
    <property type="molecule type" value="Genomic_DNA"/>
</dbReference>
<protein>
    <submittedName>
        <fullName evidence="1">DUF1643 domain-containing protein</fullName>
    </submittedName>
</protein>
<name>A0A939MNW0_9MICO</name>
<proteinExistence type="predicted"/>
<dbReference type="AlphaFoldDB" id="A0A939MNW0"/>
<evidence type="ECO:0000313" key="1">
    <source>
        <dbReference type="EMBL" id="MBO1902252.1"/>
    </source>
</evidence>
<evidence type="ECO:0000313" key="2">
    <source>
        <dbReference type="Proteomes" id="UP000664382"/>
    </source>
</evidence>
<reference evidence="1" key="1">
    <citation type="submission" date="2021-03" db="EMBL/GenBank/DDBJ databases">
        <title>Leucobacter chromiisoli sp. nov., isolated from chromium-containing soil of chemical plant.</title>
        <authorList>
            <person name="Xu Z."/>
        </authorList>
    </citation>
    <scope>NUCLEOTIDE SEQUENCE</scope>
    <source>
        <strain evidence="1">S27</strain>
    </source>
</reference>
<keyword evidence="2" id="KW-1185">Reference proteome</keyword>
<comment type="caution">
    <text evidence="1">The sequence shown here is derived from an EMBL/GenBank/DDBJ whole genome shotgun (WGS) entry which is preliminary data.</text>
</comment>
<sequence>MVANEVVSDSEMIVPQEAWLYENNGDNSARFVLGTVGENPLVCFGINPSTAVPGALDPTVRRVAGFAAGGGYDSWVMLNVYPQIATDPKGIHRTFDPSLKSANEQSIERLIAGRPLGVLAAWGGLIESRGYLPTLLADIVSITDAAGRTWMSLGELLGSGHPRHPSRARGDLPLQPFDVSSYLSRQGQ</sequence>
<dbReference type="Pfam" id="PF07799">
    <property type="entry name" value="DUF1643"/>
    <property type="match status" value="1"/>
</dbReference>
<gene>
    <name evidence="1" type="ORF">J4H92_09870</name>
</gene>
<dbReference type="Proteomes" id="UP000664382">
    <property type="component" value="Unassembled WGS sequence"/>
</dbReference>
<dbReference type="InterPro" id="IPR012441">
    <property type="entry name" value="DUF1643"/>
</dbReference>
<organism evidence="1 2">
    <name type="scientific">Leucobacter weissii</name>
    <dbReference type="NCBI Taxonomy" id="1983706"/>
    <lineage>
        <taxon>Bacteria</taxon>
        <taxon>Bacillati</taxon>
        <taxon>Actinomycetota</taxon>
        <taxon>Actinomycetes</taxon>
        <taxon>Micrococcales</taxon>
        <taxon>Microbacteriaceae</taxon>
        <taxon>Leucobacter</taxon>
    </lineage>
</organism>
<accession>A0A939MNW0</accession>